<feature type="region of interest" description="Disordered" evidence="4">
    <location>
        <begin position="1"/>
        <end position="47"/>
    </location>
</feature>
<dbReference type="PANTHER" id="PTHR31413">
    <property type="entry name" value="AFP HOMOLOG 2"/>
    <property type="match status" value="1"/>
</dbReference>
<dbReference type="Pfam" id="PF16135">
    <property type="entry name" value="TDBD"/>
    <property type="match status" value="1"/>
</dbReference>
<feature type="region of interest" description="Disordered" evidence="4">
    <location>
        <begin position="588"/>
        <end position="618"/>
    </location>
</feature>
<feature type="compositionally biased region" description="Low complexity" evidence="4">
    <location>
        <begin position="332"/>
        <end position="346"/>
    </location>
</feature>
<feature type="compositionally biased region" description="Gly residues" evidence="4">
    <location>
        <begin position="100"/>
        <end position="113"/>
    </location>
</feature>
<feature type="region of interest" description="Disordered" evidence="4">
    <location>
        <begin position="1297"/>
        <end position="1323"/>
    </location>
</feature>
<feature type="region of interest" description="Disordered" evidence="4">
    <location>
        <begin position="505"/>
        <end position="526"/>
    </location>
</feature>
<feature type="region of interest" description="Disordered" evidence="4">
    <location>
        <begin position="427"/>
        <end position="474"/>
    </location>
</feature>
<evidence type="ECO:0000259" key="5">
    <source>
        <dbReference type="Pfam" id="PF16135"/>
    </source>
</evidence>
<feature type="compositionally biased region" description="Polar residues" evidence="4">
    <location>
        <begin position="1214"/>
        <end position="1231"/>
    </location>
</feature>
<feature type="compositionally biased region" description="Basic and acidic residues" evidence="4">
    <location>
        <begin position="1113"/>
        <end position="1125"/>
    </location>
</feature>
<gene>
    <name evidence="6" type="ORF">CBR_g12608</name>
</gene>
<dbReference type="OrthoDB" id="1936656at2759"/>
<evidence type="ECO:0000256" key="2">
    <source>
        <dbReference type="ARBA" id="ARBA00006081"/>
    </source>
</evidence>
<feature type="region of interest" description="Disordered" evidence="4">
    <location>
        <begin position="59"/>
        <end position="146"/>
    </location>
</feature>
<evidence type="ECO:0000313" key="6">
    <source>
        <dbReference type="EMBL" id="GBG72888.1"/>
    </source>
</evidence>
<feature type="compositionally biased region" description="Polar residues" evidence="4">
    <location>
        <begin position="937"/>
        <end position="959"/>
    </location>
</feature>
<evidence type="ECO:0000256" key="3">
    <source>
        <dbReference type="ARBA" id="ARBA00023242"/>
    </source>
</evidence>
<feature type="region of interest" description="Disordered" evidence="4">
    <location>
        <begin position="1360"/>
        <end position="1630"/>
    </location>
</feature>
<organism evidence="6 7">
    <name type="scientific">Chara braunii</name>
    <name type="common">Braun's stonewort</name>
    <dbReference type="NCBI Taxonomy" id="69332"/>
    <lineage>
        <taxon>Eukaryota</taxon>
        <taxon>Viridiplantae</taxon>
        <taxon>Streptophyta</taxon>
        <taxon>Charophyceae</taxon>
        <taxon>Charales</taxon>
        <taxon>Characeae</taxon>
        <taxon>Chara</taxon>
    </lineage>
</organism>
<feature type="compositionally biased region" description="Basic and acidic residues" evidence="4">
    <location>
        <begin position="1172"/>
        <end position="1193"/>
    </location>
</feature>
<feature type="region of interest" description="Disordered" evidence="4">
    <location>
        <begin position="230"/>
        <end position="387"/>
    </location>
</feature>
<dbReference type="OMA" id="ELYYSSM"/>
<comment type="similarity">
    <text evidence="2">Belongs to the Ninja family.</text>
</comment>
<feature type="compositionally biased region" description="Basic and acidic residues" evidence="4">
    <location>
        <begin position="1491"/>
        <end position="1500"/>
    </location>
</feature>
<dbReference type="Gramene" id="GBG72888">
    <property type="protein sequence ID" value="GBG72888"/>
    <property type="gene ID" value="CBR_g12608"/>
</dbReference>
<accession>A0A388KSB6</accession>
<dbReference type="STRING" id="69332.A0A388KSB6"/>
<proteinExistence type="inferred from homology"/>
<feature type="compositionally biased region" description="Basic and acidic residues" evidence="4">
    <location>
        <begin position="238"/>
        <end position="262"/>
    </location>
</feature>
<feature type="compositionally biased region" description="Acidic residues" evidence="4">
    <location>
        <begin position="404"/>
        <end position="413"/>
    </location>
</feature>
<feature type="region of interest" description="Disordered" evidence="4">
    <location>
        <begin position="919"/>
        <end position="1010"/>
    </location>
</feature>
<feature type="compositionally biased region" description="Low complexity" evidence="4">
    <location>
        <begin position="1563"/>
        <end position="1572"/>
    </location>
</feature>
<evidence type="ECO:0000256" key="1">
    <source>
        <dbReference type="ARBA" id="ARBA00004123"/>
    </source>
</evidence>
<feature type="compositionally biased region" description="Polar residues" evidence="4">
    <location>
        <begin position="1593"/>
        <end position="1611"/>
    </location>
</feature>
<feature type="compositionally biased region" description="Polar residues" evidence="4">
    <location>
        <begin position="1364"/>
        <end position="1377"/>
    </location>
</feature>
<protein>
    <recommendedName>
        <fullName evidence="5">Tify domain-containing protein</fullName>
    </recommendedName>
</protein>
<keyword evidence="7" id="KW-1185">Reference proteome</keyword>
<feature type="compositionally biased region" description="Basic and acidic residues" evidence="4">
    <location>
        <begin position="961"/>
        <end position="972"/>
    </location>
</feature>
<dbReference type="InterPro" id="IPR031307">
    <property type="entry name" value="Ninja_fam"/>
</dbReference>
<feature type="compositionally biased region" description="Low complexity" evidence="4">
    <location>
        <begin position="1386"/>
        <end position="1396"/>
    </location>
</feature>
<feature type="compositionally biased region" description="Acidic residues" evidence="4">
    <location>
        <begin position="314"/>
        <end position="330"/>
    </location>
</feature>
<name>A0A388KSB6_CHABU</name>
<feature type="domain" description="Tify" evidence="5">
    <location>
        <begin position="1717"/>
        <end position="1749"/>
    </location>
</feature>
<feature type="region of interest" description="Disordered" evidence="4">
    <location>
        <begin position="1049"/>
        <end position="1237"/>
    </location>
</feature>
<keyword evidence="3" id="KW-0539">Nucleus</keyword>
<dbReference type="Proteomes" id="UP000265515">
    <property type="component" value="Unassembled WGS sequence"/>
</dbReference>
<feature type="compositionally biased region" description="Pro residues" evidence="4">
    <location>
        <begin position="1297"/>
        <end position="1306"/>
    </location>
</feature>
<dbReference type="GO" id="GO:0045892">
    <property type="term" value="P:negative regulation of DNA-templated transcription"/>
    <property type="evidence" value="ECO:0007669"/>
    <property type="project" value="TreeGrafter"/>
</dbReference>
<feature type="region of interest" description="Disordered" evidence="4">
    <location>
        <begin position="399"/>
        <end position="418"/>
    </location>
</feature>
<feature type="compositionally biased region" description="Polar residues" evidence="4">
    <location>
        <begin position="1194"/>
        <end position="1206"/>
    </location>
</feature>
<dbReference type="GO" id="GO:0005634">
    <property type="term" value="C:nucleus"/>
    <property type="evidence" value="ECO:0007669"/>
    <property type="project" value="UniProtKB-SubCell"/>
</dbReference>
<feature type="compositionally biased region" description="Low complexity" evidence="4">
    <location>
        <begin position="369"/>
        <end position="382"/>
    </location>
</feature>
<feature type="compositionally biased region" description="Low complexity" evidence="4">
    <location>
        <begin position="1531"/>
        <end position="1545"/>
    </location>
</feature>
<reference evidence="6 7" key="1">
    <citation type="journal article" date="2018" name="Cell">
        <title>The Chara Genome: Secondary Complexity and Implications for Plant Terrestrialization.</title>
        <authorList>
            <person name="Nishiyama T."/>
            <person name="Sakayama H."/>
            <person name="Vries J.D."/>
            <person name="Buschmann H."/>
            <person name="Saint-Marcoux D."/>
            <person name="Ullrich K.K."/>
            <person name="Haas F.B."/>
            <person name="Vanderstraeten L."/>
            <person name="Becker D."/>
            <person name="Lang D."/>
            <person name="Vosolsobe S."/>
            <person name="Rombauts S."/>
            <person name="Wilhelmsson P.K.I."/>
            <person name="Janitza P."/>
            <person name="Kern R."/>
            <person name="Heyl A."/>
            <person name="Rumpler F."/>
            <person name="Villalobos L.I.A.C."/>
            <person name="Clay J.M."/>
            <person name="Skokan R."/>
            <person name="Toyoda A."/>
            <person name="Suzuki Y."/>
            <person name="Kagoshima H."/>
            <person name="Schijlen E."/>
            <person name="Tajeshwar N."/>
            <person name="Catarino B."/>
            <person name="Hetherington A.J."/>
            <person name="Saltykova A."/>
            <person name="Bonnot C."/>
            <person name="Breuninger H."/>
            <person name="Symeonidi A."/>
            <person name="Radhakrishnan G.V."/>
            <person name="Van Nieuwerburgh F."/>
            <person name="Deforce D."/>
            <person name="Chang C."/>
            <person name="Karol K.G."/>
            <person name="Hedrich R."/>
            <person name="Ulvskov P."/>
            <person name="Glockner G."/>
            <person name="Delwiche C.F."/>
            <person name="Petrasek J."/>
            <person name="Van de Peer Y."/>
            <person name="Friml J."/>
            <person name="Beilby M."/>
            <person name="Dolan L."/>
            <person name="Kohara Y."/>
            <person name="Sugano S."/>
            <person name="Fujiyama A."/>
            <person name="Delaux P.-M."/>
            <person name="Quint M."/>
            <person name="TheiBen G."/>
            <person name="Hagemann M."/>
            <person name="Harholt J."/>
            <person name="Dunand C."/>
            <person name="Zachgo S."/>
            <person name="Langdale J."/>
            <person name="Maumus F."/>
            <person name="Straeten D.V.D."/>
            <person name="Gould S.B."/>
            <person name="Rensing S.A."/>
        </authorList>
    </citation>
    <scope>NUCLEOTIDE SEQUENCE [LARGE SCALE GENOMIC DNA]</scope>
    <source>
        <strain evidence="6 7">S276</strain>
    </source>
</reference>
<dbReference type="InterPro" id="IPR032308">
    <property type="entry name" value="TDBD"/>
</dbReference>
<dbReference type="EMBL" id="BFEA01000173">
    <property type="protein sequence ID" value="GBG72888.1"/>
    <property type="molecule type" value="Genomic_DNA"/>
</dbReference>
<feature type="compositionally biased region" description="Basic and acidic residues" evidence="4">
    <location>
        <begin position="1152"/>
        <end position="1161"/>
    </location>
</feature>
<comment type="subcellular location">
    <subcellularLocation>
        <location evidence="1">Nucleus</location>
    </subcellularLocation>
</comment>
<feature type="compositionally biased region" description="Low complexity" evidence="4">
    <location>
        <begin position="1417"/>
        <end position="1432"/>
    </location>
</feature>
<comment type="caution">
    <text evidence="6">The sequence shown here is derived from an EMBL/GenBank/DDBJ whole genome shotgun (WGS) entry which is preliminary data.</text>
</comment>
<feature type="compositionally biased region" description="Low complexity" evidence="4">
    <location>
        <begin position="1762"/>
        <end position="1775"/>
    </location>
</feature>
<evidence type="ECO:0000313" key="7">
    <source>
        <dbReference type="Proteomes" id="UP000265515"/>
    </source>
</evidence>
<feature type="compositionally biased region" description="Basic and acidic residues" evidence="4">
    <location>
        <begin position="779"/>
        <end position="788"/>
    </location>
</feature>
<sequence>MSVDVNAELAVGQREPLDRGRPTSVASLPSRKRFRGQPVREGSNSSCVLDVMGAEEAVEGGKRAGSDISLGERSQSGAGGAANNIVNGGDGAGSQSRVESGGGGGGGAKGGGDPVRAYREAASPKEIASTHAMEVPSSGRGNNSMDIDGHSGWSSYLARMRAQEEWKMRNSVGGGKAAEGKECPVAAEAGAENGSMRCNLPGANTKGGAGFPRVTVPLWSGPLGQHTGYPIIPNWGMRDGDTSLDERQTHEQDSGEHVEERVLSLMEPQSGERCQDREESQGRGCRAGQKRGRVSDDNNNNGCSGGRRAPSGEEKDEADDKDAMDTDDGPALELTLGLSIGGSSLRSKSRNSKESHSQSVSRNALPGKSHSSNSSSSSSSSSKIGSVGMTKAVGGKAVGRGNEAAEEGGDGDAEFAGSLGTTAQTTSVERLSRQAHVHTHGAFEEPRGGGAVPVMVAGGEGMHASQGNSGGAHAHYPVLWQDQQRDSLPGNLYPVDDRADIGSAPDIAAAGHRGHSVPNLRQGAGPWTPTGRNVQAMASECGSVLWPGKDFTGGEDVKLKAQQVRTALQFKPGRDRDSTTAPAVTVAANGAGTWSNPDKGGARGSDAPGARYGPGGSSGGCMASSAQKVVGVNANTWGVALSPGVATPNGASQRLPFAMSANFADGKEAAAQVILQPSSGVVTACSQPCSGSPPLLVTAVNNQMVQPAVSPTGVPPTTGVEIPTVIVSGRGPSGAGPIGLKMDSMNLDSRADGVEVAMSFHQQQHLLHQQELIEEQRRHEIRQQQRQEARKKRKLVLQQKSTRKDDSEVRVAMPMGPQKAAGCVYAASVSGNGMWAVPVAKEESIGDSGGEGVVARAVPGGRDVGMEMLPSGIPLQVPVPSCWNVQPCEEAKNLSNGAGGGREDDLGSMKRLLMQMRDSQRAKRGGGNLSKPDENGLASSREVNGHNQGNNNTVQQMPTKSRLEQQEERRAGDSPLRAGSPGTGVSAANDEGEQGARELGHPSFGGAGAGPSGMACNNEWMRKVWGGQLARMFSGVHKVPSASAIALPGMEDASFPPTSKPGGNPAGQGRGDEEVPSTGANAGGRGTGAQGLPDLNVRDSVHPMSGKLAESQEQGKELEKQREGEGEGEMTEPNAPGRGGKDAGNSGNAAGVDHHGMDVDGRSGGGASRGGKRSEKEDAKDVGKNGRSKEDASSCRNGKAVQTSQAAPAPSCQAVGSNGAGTASQSPTGNGTAAVASNPLASPSAGVSGGMHASAGGALMMPPPPFPIFPFPPLPMSLPTLSPSSVRNMFPFPCPMFPRNPAPPPGGDRSGSQENLPSCPLPMPPQAPVPFPFSFNPFTMFPGDQAGPWASVARHAISSHAPGSASSGLHSSFPSGTNVGGSKHGSSAAAAAAASAVGNDPSPTKWIPPNGGRSDGGKSPPAGSGSADVGRPAPVPPVSPTAARLTASSQGLIGSKVGNGFTSVRPQPGIGFRPSQQNTSALPLALPLPGREYRSKDNKGSDVGSGLIGGRDDGDAAQTSAFERLRGSGAGSRSLSSSPRRASSPVETVSARTRSDCAEEEVGGAAESGSTGQAADEQDQDSACRTKAAPQLHSGSTSGASSHRVSSSPQRGSELKKDDEQDTATVNNEAGKLSVAADCVTGDRHPVAWEPQSSSQRTTTEGLPGVIMATALRPGLSAEQTFGGSGQSPDLPWVSCTGPGKTISGVLYSRGAGSVLIVCACHGSHLTPEDFTRHAGCEDVGNPGKSIVVGGPFPRIAGGAMMAQSGGASASPARSRGLESAVPYA</sequence>
<dbReference type="PANTHER" id="PTHR31413:SF12">
    <property type="entry name" value="AFP HOMOLOG 2"/>
    <property type="match status" value="1"/>
</dbReference>
<feature type="region of interest" description="Disordered" evidence="4">
    <location>
        <begin position="779"/>
        <end position="807"/>
    </location>
</feature>
<feature type="region of interest" description="Disordered" evidence="4">
    <location>
        <begin position="1762"/>
        <end position="1785"/>
    </location>
</feature>
<evidence type="ECO:0000256" key="4">
    <source>
        <dbReference type="SAM" id="MobiDB-lite"/>
    </source>
</evidence>
<dbReference type="GO" id="GO:0007165">
    <property type="term" value="P:signal transduction"/>
    <property type="evidence" value="ECO:0007669"/>
    <property type="project" value="InterPro"/>
</dbReference>